<evidence type="ECO:0000313" key="2">
    <source>
        <dbReference type="EMBL" id="QXH37895.1"/>
    </source>
</evidence>
<reference evidence="2" key="1">
    <citation type="submission" date="2021-06" db="EMBL/GenBank/DDBJ databases">
        <title>Updating the genus Pseudomonas: Description of 43 new species and partition of the Pseudomonas putida group.</title>
        <authorList>
            <person name="Girard L."/>
            <person name="Lood C."/>
            <person name="Vandamme P."/>
            <person name="Rokni-Zadeh H."/>
            <person name="van Noort V."/>
            <person name="Hofte M."/>
            <person name="Lavigne R."/>
            <person name="De Mot R."/>
        </authorList>
    </citation>
    <scope>NUCLEOTIDE SEQUENCE</scope>
    <source>
        <strain evidence="2">CMR12a</strain>
    </source>
</reference>
<dbReference type="Proteomes" id="UP000693952">
    <property type="component" value="Chromosome"/>
</dbReference>
<feature type="domain" description="Nitroreductase" evidence="1">
    <location>
        <begin position="155"/>
        <end position="343"/>
    </location>
</feature>
<name>A0ABX8MFI3_9PSED</name>
<sequence>METNEIKKWLSSDIFIFFKQGKPYLWDFRNHRQFEISTEDFSRLSEFAEGSKIKQDKVDQAITEAGILTDGPSNEEEWGWDFLARIYHIGTSHPNAPSPYEPSQHIEYAKSYLDFCQSIHASSPQVLIKKGGTKNLLPTPNYQELINASLWHTLVKRQTCRDFYDETISIESLSTILGGTLGAVDRGHYDSPVGVQRFGYRRTSPSAGGLQATEGYVWVRKVKDITPGIYHYVNDEHYLEEISPLPIDPLSTLLCNQHWCDDLAFAIFFVAKFDVMWWKYPHSRAYRPMLMDIGHLSQTFQLLATALGLQTWLTGYFHDKEINNLLKLTEPKEQVIFVVGAGHGSGSGYDRTVRRLLDENS</sequence>
<keyword evidence="3" id="KW-1185">Reference proteome</keyword>
<dbReference type="NCBIfam" id="TIGR03605">
    <property type="entry name" value="antibiot_sagB"/>
    <property type="match status" value="1"/>
</dbReference>
<evidence type="ECO:0000259" key="1">
    <source>
        <dbReference type="Pfam" id="PF00881"/>
    </source>
</evidence>
<dbReference type="Gene3D" id="3.40.109.10">
    <property type="entry name" value="NADH Oxidase"/>
    <property type="match status" value="1"/>
</dbReference>
<evidence type="ECO:0000313" key="3">
    <source>
        <dbReference type="Proteomes" id="UP000693952"/>
    </source>
</evidence>
<accession>A0ABX8MFI3</accession>
<dbReference type="PANTHER" id="PTHR43745:SF2">
    <property type="entry name" value="NITROREDUCTASE MJ1384-RELATED"/>
    <property type="match status" value="1"/>
</dbReference>
<dbReference type="RefSeq" id="WP_124346920.1">
    <property type="nucleotide sequence ID" value="NZ_CP027706.1"/>
</dbReference>
<dbReference type="Pfam" id="PF00881">
    <property type="entry name" value="Nitroreductase"/>
    <property type="match status" value="1"/>
</dbReference>
<dbReference type="InterPro" id="IPR000415">
    <property type="entry name" value="Nitroreductase-like"/>
</dbReference>
<dbReference type="CDD" id="cd02142">
    <property type="entry name" value="McbC_SagB-like_oxidoreductase"/>
    <property type="match status" value="1"/>
</dbReference>
<proteinExistence type="predicted"/>
<dbReference type="InterPro" id="IPR020051">
    <property type="entry name" value="SagB-type_dehydrogenase"/>
</dbReference>
<dbReference type="PANTHER" id="PTHR43745">
    <property type="entry name" value="NITROREDUCTASE MJ1384-RELATED"/>
    <property type="match status" value="1"/>
</dbReference>
<dbReference type="InterPro" id="IPR052544">
    <property type="entry name" value="Bacteriocin_Proc_Enz"/>
</dbReference>
<protein>
    <submittedName>
        <fullName evidence="2">SagB/ThcOx family dehydrogenase</fullName>
    </submittedName>
</protein>
<dbReference type="SUPFAM" id="SSF55469">
    <property type="entry name" value="FMN-dependent nitroreductase-like"/>
    <property type="match status" value="1"/>
</dbReference>
<dbReference type="InterPro" id="IPR029479">
    <property type="entry name" value="Nitroreductase"/>
</dbReference>
<dbReference type="EMBL" id="CP077074">
    <property type="protein sequence ID" value="QXH37895.1"/>
    <property type="molecule type" value="Genomic_DNA"/>
</dbReference>
<gene>
    <name evidence="2" type="ORF">KSS89_16520</name>
</gene>
<organism evidence="2 3">
    <name type="scientific">Pseudomonas sessilinigenes</name>
    <dbReference type="NCBI Taxonomy" id="658629"/>
    <lineage>
        <taxon>Bacteria</taxon>
        <taxon>Pseudomonadati</taxon>
        <taxon>Pseudomonadota</taxon>
        <taxon>Gammaproteobacteria</taxon>
        <taxon>Pseudomonadales</taxon>
        <taxon>Pseudomonadaceae</taxon>
        <taxon>Pseudomonas</taxon>
    </lineage>
</organism>